<comment type="caution">
    <text evidence="6">The sequence shown here is derived from an EMBL/GenBank/DDBJ whole genome shotgun (WGS) entry which is preliminary data.</text>
</comment>
<dbReference type="InterPro" id="IPR001647">
    <property type="entry name" value="HTH_TetR"/>
</dbReference>
<accession>A0A158CHP1</accession>
<dbReference type="Gene3D" id="1.10.357.10">
    <property type="entry name" value="Tetracycline Repressor, domain 2"/>
    <property type="match status" value="1"/>
</dbReference>
<dbReference type="PANTHER" id="PTHR47506">
    <property type="entry name" value="TRANSCRIPTIONAL REGULATORY PROTEIN"/>
    <property type="match status" value="1"/>
</dbReference>
<evidence type="ECO:0000256" key="2">
    <source>
        <dbReference type="ARBA" id="ARBA00023125"/>
    </source>
</evidence>
<proteinExistence type="predicted"/>
<evidence type="ECO:0000313" key="6">
    <source>
        <dbReference type="EMBL" id="SAK81801.1"/>
    </source>
</evidence>
<name>A0A158CHP1_9BURK</name>
<dbReference type="GO" id="GO:0003677">
    <property type="term" value="F:DNA binding"/>
    <property type="evidence" value="ECO:0007669"/>
    <property type="project" value="UniProtKB-UniRule"/>
</dbReference>
<evidence type="ECO:0000259" key="5">
    <source>
        <dbReference type="PROSITE" id="PS50977"/>
    </source>
</evidence>
<evidence type="ECO:0000256" key="3">
    <source>
        <dbReference type="ARBA" id="ARBA00023163"/>
    </source>
</evidence>
<dbReference type="AlphaFoldDB" id="A0A158CHP1"/>
<dbReference type="EMBL" id="FCOF02000031">
    <property type="protein sequence ID" value="SAK81801.1"/>
    <property type="molecule type" value="Genomic_DNA"/>
</dbReference>
<keyword evidence="1" id="KW-0805">Transcription regulation</keyword>
<dbReference type="Pfam" id="PF00440">
    <property type="entry name" value="TetR_N"/>
    <property type="match status" value="1"/>
</dbReference>
<dbReference type="Gene3D" id="1.10.10.60">
    <property type="entry name" value="Homeodomain-like"/>
    <property type="match status" value="1"/>
</dbReference>
<sequence>MGHSQADKARSRERILSQAAEQIRNGGLESVSVGKLMRSANLTHGGFYGHFASRSELLAHALERAMEEGKAAFEANRGNGTPDYEKTVRSYLSRPHRESRTTGCAIAALAGDVARADEPVRETMSAHIERFIDRIDSALCSDDPDLAIFAVSAMIGALVVSRVMADEKRSDAVLAAAKRQLLAMHERE</sequence>
<dbReference type="InterPro" id="IPR036271">
    <property type="entry name" value="Tet_transcr_reg_TetR-rel_C_sf"/>
</dbReference>
<gene>
    <name evidence="6" type="ORF">AWB75_05162</name>
</gene>
<keyword evidence="7" id="KW-1185">Reference proteome</keyword>
<organism evidence="6 7">
    <name type="scientific">Caballeronia catudaia</name>
    <dbReference type="NCBI Taxonomy" id="1777136"/>
    <lineage>
        <taxon>Bacteria</taxon>
        <taxon>Pseudomonadati</taxon>
        <taxon>Pseudomonadota</taxon>
        <taxon>Betaproteobacteria</taxon>
        <taxon>Burkholderiales</taxon>
        <taxon>Burkholderiaceae</taxon>
        <taxon>Caballeronia</taxon>
    </lineage>
</organism>
<keyword evidence="3" id="KW-0804">Transcription</keyword>
<dbReference type="SUPFAM" id="SSF48498">
    <property type="entry name" value="Tetracyclin repressor-like, C-terminal domain"/>
    <property type="match status" value="1"/>
</dbReference>
<dbReference type="SUPFAM" id="SSF46689">
    <property type="entry name" value="Homeodomain-like"/>
    <property type="match status" value="1"/>
</dbReference>
<evidence type="ECO:0000313" key="7">
    <source>
        <dbReference type="Proteomes" id="UP000054870"/>
    </source>
</evidence>
<dbReference type="OrthoDB" id="9798857at2"/>
<reference evidence="6" key="1">
    <citation type="submission" date="2016-01" db="EMBL/GenBank/DDBJ databases">
        <authorList>
            <person name="Peeters C."/>
        </authorList>
    </citation>
    <scope>NUCLEOTIDE SEQUENCE [LARGE SCALE GENOMIC DNA]</scope>
    <source>
        <strain evidence="6">LMG 29318</strain>
    </source>
</reference>
<dbReference type="PROSITE" id="PS50977">
    <property type="entry name" value="HTH_TETR_2"/>
    <property type="match status" value="1"/>
</dbReference>
<keyword evidence="2 4" id="KW-0238">DNA-binding</keyword>
<feature type="DNA-binding region" description="H-T-H motif" evidence="4">
    <location>
        <begin position="32"/>
        <end position="51"/>
    </location>
</feature>
<feature type="domain" description="HTH tetR-type" evidence="5">
    <location>
        <begin position="9"/>
        <end position="69"/>
    </location>
</feature>
<evidence type="ECO:0000256" key="4">
    <source>
        <dbReference type="PROSITE-ProRule" id="PRU00335"/>
    </source>
</evidence>
<protein>
    <submittedName>
        <fullName evidence="6">TetR family transcriptional regulator</fullName>
    </submittedName>
</protein>
<dbReference type="Proteomes" id="UP000054870">
    <property type="component" value="Unassembled WGS sequence"/>
</dbReference>
<dbReference type="PANTHER" id="PTHR47506:SF7">
    <property type="entry name" value="TRANSCRIPTIONAL REGULATORY PROTEIN"/>
    <property type="match status" value="1"/>
</dbReference>
<dbReference type="InterPro" id="IPR009057">
    <property type="entry name" value="Homeodomain-like_sf"/>
</dbReference>
<evidence type="ECO:0000256" key="1">
    <source>
        <dbReference type="ARBA" id="ARBA00023015"/>
    </source>
</evidence>